<keyword evidence="8 13" id="KW-0418">Kinase</keyword>
<dbReference type="Proteomes" id="UP001149719">
    <property type="component" value="Unassembled WGS sequence"/>
</dbReference>
<dbReference type="PRINTS" id="PR00344">
    <property type="entry name" value="BCTRLSENSOR"/>
</dbReference>
<accession>A0ABT4JXI1</accession>
<dbReference type="SUPFAM" id="SSF47384">
    <property type="entry name" value="Homodimeric domain of signal transducing histidine kinase"/>
    <property type="match status" value="1"/>
</dbReference>
<keyword evidence="7" id="KW-0547">Nucleotide-binding</keyword>
<keyword evidence="5" id="KW-0597">Phosphoprotein</keyword>
<dbReference type="PANTHER" id="PTHR44936:SF10">
    <property type="entry name" value="SENSOR PROTEIN RSTB"/>
    <property type="match status" value="1"/>
</dbReference>
<dbReference type="PANTHER" id="PTHR44936">
    <property type="entry name" value="SENSOR PROTEIN CREC"/>
    <property type="match status" value="1"/>
</dbReference>
<feature type="domain" description="Histidine kinase" evidence="11">
    <location>
        <begin position="222"/>
        <end position="434"/>
    </location>
</feature>
<dbReference type="InterPro" id="IPR050980">
    <property type="entry name" value="2C_sensor_his_kinase"/>
</dbReference>
<dbReference type="SMART" id="SM00304">
    <property type="entry name" value="HAMP"/>
    <property type="match status" value="1"/>
</dbReference>
<sequence length="434" mass="48328">MKNTFFRVFLVILLSNIVVVSIGFGVVKLIQRPQQVSADVLGDVGVQLVTVYEKLGGVSIKELASKFEKQLSGKLFLYQENGVSLLRPLPRNLPGKSEGRLGRPLADFLDSQFIQVIGTSNVQYLLIYRPSPHLKSSNPELILPFSFLGLLVSSAVVAYWLLGPLLKLQKATRSFGRGDMEARVDVKLAQRSDAIGKLAQEFNEMAERIEVLLSSKERLMRDVSHELRTPLSRIEVALTIAEDKQGLPLQQNYLDRIRTELHELDELIGQVLTLSRLEAASLKKEKIDLQRWVSDIVDDVNFESQLKNIHVVKVGSFPKVLLGDPLQLRHAIENVLRNACFYASDGGRVEIETKEVSGYAKIIIRDEGPGVDDDKLEKIFHAFYRSSSARESNSGGFGVGLTIAQRIIRAHNGSIDASNRPEGGLEVRFSLPMS</sequence>
<dbReference type="GO" id="GO:0016301">
    <property type="term" value="F:kinase activity"/>
    <property type="evidence" value="ECO:0007669"/>
    <property type="project" value="UniProtKB-KW"/>
</dbReference>
<evidence type="ECO:0000256" key="9">
    <source>
        <dbReference type="ARBA" id="ARBA00022840"/>
    </source>
</evidence>
<evidence type="ECO:0000256" key="1">
    <source>
        <dbReference type="ARBA" id="ARBA00000085"/>
    </source>
</evidence>
<evidence type="ECO:0000256" key="10">
    <source>
        <dbReference type="SAM" id="Phobius"/>
    </source>
</evidence>
<dbReference type="CDD" id="cd06225">
    <property type="entry name" value="HAMP"/>
    <property type="match status" value="1"/>
</dbReference>
<dbReference type="SUPFAM" id="SSF158472">
    <property type="entry name" value="HAMP domain-like"/>
    <property type="match status" value="1"/>
</dbReference>
<protein>
    <recommendedName>
        <fullName evidence="3">histidine kinase</fullName>
        <ecNumber evidence="3">2.7.13.3</ecNumber>
    </recommendedName>
</protein>
<dbReference type="Pfam" id="PF02518">
    <property type="entry name" value="HATPase_c"/>
    <property type="match status" value="1"/>
</dbReference>
<dbReference type="CDD" id="cd00082">
    <property type="entry name" value="HisKA"/>
    <property type="match status" value="1"/>
</dbReference>
<dbReference type="SMART" id="SM00388">
    <property type="entry name" value="HisKA"/>
    <property type="match status" value="1"/>
</dbReference>
<feature type="domain" description="HAMP" evidence="12">
    <location>
        <begin position="159"/>
        <end position="214"/>
    </location>
</feature>
<dbReference type="Gene3D" id="1.10.287.130">
    <property type="match status" value="1"/>
</dbReference>
<keyword evidence="6" id="KW-0808">Transferase</keyword>
<proteinExistence type="predicted"/>
<dbReference type="InterPro" id="IPR003660">
    <property type="entry name" value="HAMP_dom"/>
</dbReference>
<dbReference type="InterPro" id="IPR036097">
    <property type="entry name" value="HisK_dim/P_sf"/>
</dbReference>
<evidence type="ECO:0000256" key="7">
    <source>
        <dbReference type="ARBA" id="ARBA00022741"/>
    </source>
</evidence>
<evidence type="ECO:0000256" key="3">
    <source>
        <dbReference type="ARBA" id="ARBA00012438"/>
    </source>
</evidence>
<reference evidence="13" key="1">
    <citation type="submission" date="2022-12" db="EMBL/GenBank/DDBJ databases">
        <title>Marinomonas 15G1-11 sp. nov, isolated from marine algae.</title>
        <authorList>
            <person name="Butt M."/>
            <person name="Choi D.G."/>
            <person name="Kim J.M."/>
            <person name="Lee J.K."/>
            <person name="Baek J.H."/>
            <person name="Jeon C.O."/>
        </authorList>
    </citation>
    <scope>NUCLEOTIDE SEQUENCE</scope>
    <source>
        <strain evidence="13">15G1-11</strain>
    </source>
</reference>
<name>A0ABT4JXI1_9GAMM</name>
<dbReference type="SUPFAM" id="SSF55874">
    <property type="entry name" value="ATPase domain of HSP90 chaperone/DNA topoisomerase II/histidine kinase"/>
    <property type="match status" value="1"/>
</dbReference>
<dbReference type="InterPro" id="IPR003594">
    <property type="entry name" value="HATPase_dom"/>
</dbReference>
<evidence type="ECO:0000259" key="12">
    <source>
        <dbReference type="PROSITE" id="PS50885"/>
    </source>
</evidence>
<keyword evidence="9" id="KW-0067">ATP-binding</keyword>
<evidence type="ECO:0000313" key="14">
    <source>
        <dbReference type="Proteomes" id="UP001149719"/>
    </source>
</evidence>
<comment type="catalytic activity">
    <reaction evidence="1">
        <text>ATP + protein L-histidine = ADP + protein N-phospho-L-histidine.</text>
        <dbReference type="EC" id="2.7.13.3"/>
    </reaction>
</comment>
<comment type="caution">
    <text evidence="13">The sequence shown here is derived from an EMBL/GenBank/DDBJ whole genome shotgun (WGS) entry which is preliminary data.</text>
</comment>
<dbReference type="InterPro" id="IPR003661">
    <property type="entry name" value="HisK_dim/P_dom"/>
</dbReference>
<organism evidence="13 14">
    <name type="scientific">Marinomonas phaeophyticola</name>
    <dbReference type="NCBI Taxonomy" id="3004091"/>
    <lineage>
        <taxon>Bacteria</taxon>
        <taxon>Pseudomonadati</taxon>
        <taxon>Pseudomonadota</taxon>
        <taxon>Gammaproteobacteria</taxon>
        <taxon>Oceanospirillales</taxon>
        <taxon>Oceanospirillaceae</taxon>
        <taxon>Marinomonas</taxon>
    </lineage>
</organism>
<dbReference type="Pfam" id="PF00672">
    <property type="entry name" value="HAMP"/>
    <property type="match status" value="1"/>
</dbReference>
<keyword evidence="10" id="KW-0472">Membrane</keyword>
<dbReference type="PROSITE" id="PS50885">
    <property type="entry name" value="HAMP"/>
    <property type="match status" value="1"/>
</dbReference>
<evidence type="ECO:0000256" key="5">
    <source>
        <dbReference type="ARBA" id="ARBA00022553"/>
    </source>
</evidence>
<dbReference type="EC" id="2.7.13.3" evidence="3"/>
<dbReference type="InterPro" id="IPR004358">
    <property type="entry name" value="Sig_transdc_His_kin-like_C"/>
</dbReference>
<keyword evidence="10" id="KW-0812">Transmembrane</keyword>
<feature type="transmembrane region" description="Helical" evidence="10">
    <location>
        <begin position="141"/>
        <end position="162"/>
    </location>
</feature>
<keyword evidence="4" id="KW-1003">Cell membrane</keyword>
<evidence type="ECO:0000256" key="4">
    <source>
        <dbReference type="ARBA" id="ARBA00022475"/>
    </source>
</evidence>
<comment type="subcellular location">
    <subcellularLocation>
        <location evidence="2">Cell membrane</location>
        <topology evidence="2">Multi-pass membrane protein</topology>
    </subcellularLocation>
</comment>
<evidence type="ECO:0000256" key="2">
    <source>
        <dbReference type="ARBA" id="ARBA00004651"/>
    </source>
</evidence>
<dbReference type="SMART" id="SM00387">
    <property type="entry name" value="HATPase_c"/>
    <property type="match status" value="1"/>
</dbReference>
<dbReference type="Pfam" id="PF00512">
    <property type="entry name" value="HisKA"/>
    <property type="match status" value="1"/>
</dbReference>
<feature type="transmembrane region" description="Helical" evidence="10">
    <location>
        <begin position="6"/>
        <end position="27"/>
    </location>
</feature>
<gene>
    <name evidence="13" type="ORF">O1D97_16060</name>
</gene>
<evidence type="ECO:0000259" key="11">
    <source>
        <dbReference type="PROSITE" id="PS50109"/>
    </source>
</evidence>
<keyword evidence="14" id="KW-1185">Reference proteome</keyword>
<evidence type="ECO:0000313" key="13">
    <source>
        <dbReference type="EMBL" id="MCZ2723087.1"/>
    </source>
</evidence>
<dbReference type="RefSeq" id="WP_269127178.1">
    <property type="nucleotide sequence ID" value="NZ_JAPUBN010000019.1"/>
</dbReference>
<dbReference type="EMBL" id="JAPUBN010000019">
    <property type="protein sequence ID" value="MCZ2723087.1"/>
    <property type="molecule type" value="Genomic_DNA"/>
</dbReference>
<evidence type="ECO:0000256" key="8">
    <source>
        <dbReference type="ARBA" id="ARBA00022777"/>
    </source>
</evidence>
<dbReference type="PROSITE" id="PS50109">
    <property type="entry name" value="HIS_KIN"/>
    <property type="match status" value="1"/>
</dbReference>
<dbReference type="Gene3D" id="3.30.565.10">
    <property type="entry name" value="Histidine kinase-like ATPase, C-terminal domain"/>
    <property type="match status" value="1"/>
</dbReference>
<dbReference type="InterPro" id="IPR005467">
    <property type="entry name" value="His_kinase_dom"/>
</dbReference>
<dbReference type="InterPro" id="IPR036890">
    <property type="entry name" value="HATPase_C_sf"/>
</dbReference>
<evidence type="ECO:0000256" key="6">
    <source>
        <dbReference type="ARBA" id="ARBA00022679"/>
    </source>
</evidence>
<keyword evidence="10" id="KW-1133">Transmembrane helix</keyword>